<dbReference type="PANTHER" id="PTHR13385:SF0">
    <property type="entry name" value="UBIQUITIN-LIKE PROTEIN ATG12"/>
    <property type="match status" value="1"/>
</dbReference>
<dbReference type="GO" id="GO:0061723">
    <property type="term" value="P:glycophagy"/>
    <property type="evidence" value="ECO:0007669"/>
    <property type="project" value="TreeGrafter"/>
</dbReference>
<evidence type="ECO:0000256" key="8">
    <source>
        <dbReference type="RuleBase" id="RU361201"/>
    </source>
</evidence>
<organism evidence="10 11">
    <name type="scientific">Kluyveromyces dobzhanskii CBS 2104</name>
    <dbReference type="NCBI Taxonomy" id="1427455"/>
    <lineage>
        <taxon>Eukaryota</taxon>
        <taxon>Fungi</taxon>
        <taxon>Dikarya</taxon>
        <taxon>Ascomycota</taxon>
        <taxon>Saccharomycotina</taxon>
        <taxon>Saccharomycetes</taxon>
        <taxon>Saccharomycetales</taxon>
        <taxon>Saccharomycetaceae</taxon>
        <taxon>Kluyveromyces</taxon>
    </lineage>
</organism>
<dbReference type="Gene3D" id="3.10.20.90">
    <property type="entry name" value="Phosphatidylinositol 3-kinase Catalytic Subunit, Chain A, domain 1"/>
    <property type="match status" value="1"/>
</dbReference>
<dbReference type="InterPro" id="IPR007242">
    <property type="entry name" value="Atg12"/>
</dbReference>
<proteinExistence type="inferred from homology"/>
<dbReference type="GO" id="GO:0034727">
    <property type="term" value="P:piecemeal microautophagy of the nucleus"/>
    <property type="evidence" value="ECO:0007669"/>
    <property type="project" value="TreeGrafter"/>
</dbReference>
<protein>
    <recommendedName>
        <fullName evidence="3 8">Ubiquitin-like protein ATG12</fullName>
    </recommendedName>
</protein>
<accession>A0A0A8L4C9</accession>
<name>A0A0A8L4C9_9SACH</name>
<keyword evidence="5 8" id="KW-0833">Ubl conjugation pathway</keyword>
<evidence type="ECO:0000256" key="5">
    <source>
        <dbReference type="ARBA" id="ARBA00022786"/>
    </source>
</evidence>
<dbReference type="GO" id="GO:0097352">
    <property type="term" value="P:autophagosome maturation"/>
    <property type="evidence" value="ECO:0007669"/>
    <property type="project" value="TreeGrafter"/>
</dbReference>
<keyword evidence="8" id="KW-0472">Membrane</keyword>
<keyword evidence="6 8" id="KW-0653">Protein transport</keyword>
<evidence type="ECO:0000256" key="1">
    <source>
        <dbReference type="ARBA" id="ARBA00004623"/>
    </source>
</evidence>
<comment type="subcellular location">
    <subcellularLocation>
        <location evidence="1 8">Preautophagosomal structure membrane</location>
        <topology evidence="1 8">Peripheral membrane protein</topology>
    </subcellularLocation>
</comment>
<evidence type="ECO:0000256" key="3">
    <source>
        <dbReference type="ARBA" id="ARBA00015875"/>
    </source>
</evidence>
<evidence type="ECO:0000256" key="4">
    <source>
        <dbReference type="ARBA" id="ARBA00022499"/>
    </source>
</evidence>
<sequence length="185" mass="20430">MNSGVLLSESETDTSEISTRQSDLISGDESIKGKLEEFSAKLNELRLGDPNSDAEEQENSPGSKSQREESFESSENVSKSSTRPAGSITSIPDVGPLKTDLRIKIRLQPIGAVPQIQPRVCQISANQQFLALTKFLCKRLKRKHIHCYINNAFAPALNQNIGDLWSQFKVNDELIVSYCESVAFG</sequence>
<dbReference type="Proteomes" id="UP000031516">
    <property type="component" value="Unassembled WGS sequence"/>
</dbReference>
<comment type="subunit">
    <text evidence="8">Forms a conjugate with ATG5.</text>
</comment>
<comment type="function">
    <text evidence="8">Ubiquitin-like protein involved in cytoplasm to vacuole transport (Cvt), autophagy vesicles formation, mitophagy, and nucleophagy.</text>
</comment>
<evidence type="ECO:0000256" key="2">
    <source>
        <dbReference type="ARBA" id="ARBA00007778"/>
    </source>
</evidence>
<dbReference type="GO" id="GO:0000421">
    <property type="term" value="C:autophagosome membrane"/>
    <property type="evidence" value="ECO:0007669"/>
    <property type="project" value="TreeGrafter"/>
</dbReference>
<dbReference type="SUPFAM" id="SSF54236">
    <property type="entry name" value="Ubiquitin-like"/>
    <property type="match status" value="1"/>
</dbReference>
<comment type="caution">
    <text evidence="10">The sequence shown here is derived from an EMBL/GenBank/DDBJ whole genome shotgun (WGS) entry which is preliminary data.</text>
</comment>
<comment type="similarity">
    <text evidence="2 8">Belongs to the ATG12 family.</text>
</comment>
<dbReference type="GO" id="GO:0034045">
    <property type="term" value="C:phagophore assembly site membrane"/>
    <property type="evidence" value="ECO:0007669"/>
    <property type="project" value="UniProtKB-SubCell"/>
</dbReference>
<dbReference type="InterPro" id="IPR029071">
    <property type="entry name" value="Ubiquitin-like_domsf"/>
</dbReference>
<dbReference type="CDD" id="cd01612">
    <property type="entry name" value="Ubl_ATG12"/>
    <property type="match status" value="1"/>
</dbReference>
<dbReference type="AlphaFoldDB" id="A0A0A8L4C9"/>
<feature type="region of interest" description="Disordered" evidence="9">
    <location>
        <begin position="42"/>
        <end position="93"/>
    </location>
</feature>
<dbReference type="PANTHER" id="PTHR13385">
    <property type="entry name" value="AUTOPHAGY PROTEIN 12"/>
    <property type="match status" value="1"/>
</dbReference>
<gene>
    <name evidence="10" type="ORF">KLDO_g1290</name>
</gene>
<evidence type="ECO:0000256" key="9">
    <source>
        <dbReference type="SAM" id="MobiDB-lite"/>
    </source>
</evidence>
<evidence type="ECO:0000256" key="6">
    <source>
        <dbReference type="ARBA" id="ARBA00022927"/>
    </source>
</evidence>
<evidence type="ECO:0000313" key="10">
    <source>
        <dbReference type="EMBL" id="CDO92984.1"/>
    </source>
</evidence>
<evidence type="ECO:0000256" key="7">
    <source>
        <dbReference type="ARBA" id="ARBA00023006"/>
    </source>
</evidence>
<keyword evidence="4 8" id="KW-1017">Isopeptide bond</keyword>
<dbReference type="GO" id="GO:0000045">
    <property type="term" value="P:autophagosome assembly"/>
    <property type="evidence" value="ECO:0007669"/>
    <property type="project" value="InterPro"/>
</dbReference>
<keyword evidence="7 8" id="KW-0072">Autophagy</keyword>
<dbReference type="Pfam" id="PF04110">
    <property type="entry name" value="APG12"/>
    <property type="match status" value="1"/>
</dbReference>
<keyword evidence="8" id="KW-0813">Transport</keyword>
<feature type="region of interest" description="Disordered" evidence="9">
    <location>
        <begin position="1"/>
        <end position="30"/>
    </location>
</feature>
<dbReference type="OrthoDB" id="10003551at2759"/>
<dbReference type="GO" id="GO:0019776">
    <property type="term" value="F:Atg8-family ligase activity"/>
    <property type="evidence" value="ECO:0007669"/>
    <property type="project" value="TreeGrafter"/>
</dbReference>
<reference evidence="10 11" key="1">
    <citation type="submission" date="2014-03" db="EMBL/GenBank/DDBJ databases">
        <title>The genome of Kluyveromyces dobzhanskii.</title>
        <authorList>
            <person name="Nystedt B."/>
            <person name="Astrom S."/>
        </authorList>
    </citation>
    <scope>NUCLEOTIDE SEQUENCE [LARGE SCALE GENOMIC DNA]</scope>
    <source>
        <strain evidence="10 11">CBS 2104</strain>
    </source>
</reference>
<dbReference type="EMBL" id="CCBQ010000019">
    <property type="protein sequence ID" value="CDO92984.1"/>
    <property type="molecule type" value="Genomic_DNA"/>
</dbReference>
<evidence type="ECO:0000313" key="11">
    <source>
        <dbReference type="Proteomes" id="UP000031516"/>
    </source>
</evidence>
<dbReference type="GO" id="GO:0000422">
    <property type="term" value="P:autophagy of mitochondrion"/>
    <property type="evidence" value="ECO:0007669"/>
    <property type="project" value="TreeGrafter"/>
</dbReference>
<dbReference type="GO" id="GO:0034274">
    <property type="term" value="C:Atg12-Atg5-Atg16 complex"/>
    <property type="evidence" value="ECO:0007669"/>
    <property type="project" value="TreeGrafter"/>
</dbReference>
<keyword evidence="11" id="KW-1185">Reference proteome</keyword>
<dbReference type="GO" id="GO:0015031">
    <property type="term" value="P:protein transport"/>
    <property type="evidence" value="ECO:0007669"/>
    <property type="project" value="UniProtKB-KW"/>
</dbReference>